<feature type="region of interest" description="Disordered" evidence="1">
    <location>
        <begin position="290"/>
        <end position="338"/>
    </location>
</feature>
<accession>A0A8S1JBC9</accession>
<feature type="compositionally biased region" description="Polar residues" evidence="1">
    <location>
        <begin position="587"/>
        <end position="599"/>
    </location>
</feature>
<dbReference type="Gene3D" id="2.30.30.490">
    <property type="match status" value="1"/>
</dbReference>
<feature type="region of interest" description="Disordered" evidence="1">
    <location>
        <begin position="1007"/>
        <end position="1031"/>
    </location>
</feature>
<keyword evidence="4" id="KW-1185">Reference proteome</keyword>
<evidence type="ECO:0000259" key="2">
    <source>
        <dbReference type="PROSITE" id="PS51038"/>
    </source>
</evidence>
<feature type="region of interest" description="Disordered" evidence="1">
    <location>
        <begin position="781"/>
        <end position="800"/>
    </location>
</feature>
<feature type="region of interest" description="Disordered" evidence="1">
    <location>
        <begin position="739"/>
        <end position="767"/>
    </location>
</feature>
<dbReference type="GO" id="GO:0003682">
    <property type="term" value="F:chromatin binding"/>
    <property type="evidence" value="ECO:0007669"/>
    <property type="project" value="InterPro"/>
</dbReference>
<feature type="compositionally biased region" description="Basic and acidic residues" evidence="1">
    <location>
        <begin position="295"/>
        <end position="306"/>
    </location>
</feature>
<dbReference type="PROSITE" id="PS51038">
    <property type="entry name" value="BAH"/>
    <property type="match status" value="1"/>
</dbReference>
<protein>
    <recommendedName>
        <fullName evidence="2">BAH domain-containing protein</fullName>
    </recommendedName>
</protein>
<evidence type="ECO:0000313" key="3">
    <source>
        <dbReference type="EMBL" id="CAD7702771.1"/>
    </source>
</evidence>
<organism evidence="3 4">
    <name type="scientific">Ostreobium quekettii</name>
    <dbReference type="NCBI Taxonomy" id="121088"/>
    <lineage>
        <taxon>Eukaryota</taxon>
        <taxon>Viridiplantae</taxon>
        <taxon>Chlorophyta</taxon>
        <taxon>core chlorophytes</taxon>
        <taxon>Ulvophyceae</taxon>
        <taxon>TCBD clade</taxon>
        <taxon>Bryopsidales</taxon>
        <taxon>Ostreobineae</taxon>
        <taxon>Ostreobiaceae</taxon>
        <taxon>Ostreobium</taxon>
    </lineage>
</organism>
<feature type="region of interest" description="Disordered" evidence="1">
    <location>
        <begin position="383"/>
        <end position="444"/>
    </location>
</feature>
<reference evidence="3" key="1">
    <citation type="submission" date="2020-12" db="EMBL/GenBank/DDBJ databases">
        <authorList>
            <person name="Iha C."/>
        </authorList>
    </citation>
    <scope>NUCLEOTIDE SEQUENCE</scope>
</reference>
<feature type="compositionally biased region" description="Acidic residues" evidence="1">
    <location>
        <begin position="1015"/>
        <end position="1031"/>
    </location>
</feature>
<proteinExistence type="predicted"/>
<dbReference type="EMBL" id="CAJHUC010001943">
    <property type="protein sequence ID" value="CAD7702771.1"/>
    <property type="molecule type" value="Genomic_DNA"/>
</dbReference>
<dbReference type="Pfam" id="PF01426">
    <property type="entry name" value="BAH"/>
    <property type="match status" value="1"/>
</dbReference>
<evidence type="ECO:0000313" key="4">
    <source>
        <dbReference type="Proteomes" id="UP000708148"/>
    </source>
</evidence>
<feature type="compositionally biased region" description="Basic and acidic residues" evidence="1">
    <location>
        <begin position="556"/>
        <end position="582"/>
    </location>
</feature>
<dbReference type="InterPro" id="IPR043151">
    <property type="entry name" value="BAH_sf"/>
</dbReference>
<evidence type="ECO:0000256" key="1">
    <source>
        <dbReference type="SAM" id="MobiDB-lite"/>
    </source>
</evidence>
<dbReference type="AlphaFoldDB" id="A0A8S1JBC9"/>
<feature type="domain" description="BAH" evidence="2">
    <location>
        <begin position="67"/>
        <end position="213"/>
    </location>
</feature>
<dbReference type="OrthoDB" id="579785at2759"/>
<name>A0A8S1JBC9_9CHLO</name>
<comment type="caution">
    <text evidence="3">The sequence shown here is derived from an EMBL/GenBank/DDBJ whole genome shotgun (WGS) entry which is preliminary data.</text>
</comment>
<dbReference type="Proteomes" id="UP000708148">
    <property type="component" value="Unassembled WGS sequence"/>
</dbReference>
<dbReference type="InterPro" id="IPR001025">
    <property type="entry name" value="BAH_dom"/>
</dbReference>
<gene>
    <name evidence="3" type="ORF">OSTQU699_LOCUS8128</name>
</gene>
<feature type="region of interest" description="Disordered" evidence="1">
    <location>
        <begin position="556"/>
        <end position="640"/>
    </location>
</feature>
<sequence>MDSEESDLSTEDDEVFSYDQNCQPRKVRIIGTFSQKKERIDKYTVTRCKTVEIKDPFTNRNGGKPWRKVFEGSTVLIHGEDTLPMMALVHKLYKIDSGTRDGRQVDALLKVTWLYRDKEVKSTNKKPSSCTAGAILNRKKESESVREVFYTAHSDTVLAHHIIHPCLVHFQRSNDPLPFQDVQIGQNSLKKHMKGFVCRRFYDTSGKKCYFLDAVADDVRAIKFEDHLVLEVQDLLKATRRQIDAWHAHNPRWYLNERPGSAAGRLGEVQEGGTDGGVPFGNDVANQSAVAEGNSEDRQQQHRPFDAVKGSTNRKRQWVGDQQGAMPDWKSQKTDVKHTPWRRLDRTVSDPVIPELKANTSNLQRQMSLDAVKITWEPNLQSYHSQPSGSVPLHDGHTARHSTGPSKEAKPKTDTKTPQASVSLQVSSREDDESDDDIPLSQRYKQQTCKAELQIAKRAKTANTPANPDLYIRRNGDRFDVKIPKAFTHGGETRTELVFSGSFTSRDKAEKVCIAAMHMDHADLKDYVKANAAEFGADPRTGRPPVEPAVPLTVIPKRENKSCGSKRTEVLHETPREVEKQLRRQATPVSEITPTSPVQGPTPFSCPPQPDTAEVEHSPRQGRTENNIKQEMPSGKRGVTMPTSQVLAGELAQPHSLQEDLQIALGADTPCRLSSAEEGAMVVRAYDDSLLQRYPMVTYKTAEGEVKRGRLIPEEDVAALKAVDQRACDSSEVLGADCKDAALSVEPRPTGTPVSEPDDGPPQAVDSEQNILGSEALTEAVEGVPKAEDKQEGSPVAGNELNMRSFKELQGKVDIFLEGRANEDTEGDLIGYSFRDCLICMEHRFAEFTEFTAGFLERAVHRGLWDLFLSDVDKGARTALVLKVDTDSGECYIMFSIRQSDRSDRTDNCRHTLFATEWVLAWPQVNLKDSIEELQQQENSGGNAGYCPSGQGAYLEDGSGAIIGGCIGMGHFDMWLIVDALVQLGYLEEPNVLSGSTLTAGMCKDVGKTSKDGAGDESETSDEEIEEIDIG</sequence>
<feature type="compositionally biased region" description="Polar residues" evidence="1">
    <location>
        <begin position="416"/>
        <end position="426"/>
    </location>
</feature>
<feature type="compositionally biased region" description="Basic and acidic residues" evidence="1">
    <location>
        <begin position="614"/>
        <end position="628"/>
    </location>
</feature>